<feature type="domain" description="Acyl-CoA thioesterase-like N-terminal HotDog" evidence="1">
    <location>
        <begin position="82"/>
        <end position="127"/>
    </location>
</feature>
<reference evidence="2 3" key="2">
    <citation type="journal article" date="2017" name="Front. Plant Sci.">
        <title>Gene Classification and Mining of Molecular Markers Useful in Red Clover (Trifolium pratense) Breeding.</title>
        <authorList>
            <person name="Istvanek J."/>
            <person name="Dluhosova J."/>
            <person name="Dluhos P."/>
            <person name="Patkova L."/>
            <person name="Nedelnik J."/>
            <person name="Repkova J."/>
        </authorList>
    </citation>
    <scope>NUCLEOTIDE SEQUENCE [LARGE SCALE GENOMIC DNA]</scope>
    <source>
        <strain evidence="3">cv. Tatra</strain>
        <tissue evidence="2">Young leaves</tissue>
    </source>
</reference>
<dbReference type="InterPro" id="IPR049449">
    <property type="entry name" value="TesB_ACOT8-like_N"/>
</dbReference>
<dbReference type="GO" id="GO:0009062">
    <property type="term" value="P:fatty acid catabolic process"/>
    <property type="evidence" value="ECO:0007669"/>
    <property type="project" value="TreeGrafter"/>
</dbReference>
<name>A0A2K3N442_TRIPR</name>
<reference evidence="2 3" key="1">
    <citation type="journal article" date="2014" name="Am. J. Bot.">
        <title>Genome assembly and annotation for red clover (Trifolium pratense; Fabaceae).</title>
        <authorList>
            <person name="Istvanek J."/>
            <person name="Jaros M."/>
            <person name="Krenek A."/>
            <person name="Repkova J."/>
        </authorList>
    </citation>
    <scope>NUCLEOTIDE SEQUENCE [LARGE SCALE GENOMIC DNA]</scope>
    <source>
        <strain evidence="3">cv. Tatra</strain>
        <tissue evidence="2">Young leaves</tissue>
    </source>
</reference>
<evidence type="ECO:0000259" key="1">
    <source>
        <dbReference type="Pfam" id="PF13622"/>
    </source>
</evidence>
<organism evidence="2 3">
    <name type="scientific">Trifolium pratense</name>
    <name type="common">Red clover</name>
    <dbReference type="NCBI Taxonomy" id="57577"/>
    <lineage>
        <taxon>Eukaryota</taxon>
        <taxon>Viridiplantae</taxon>
        <taxon>Streptophyta</taxon>
        <taxon>Embryophyta</taxon>
        <taxon>Tracheophyta</taxon>
        <taxon>Spermatophyta</taxon>
        <taxon>Magnoliopsida</taxon>
        <taxon>eudicotyledons</taxon>
        <taxon>Gunneridae</taxon>
        <taxon>Pentapetalae</taxon>
        <taxon>rosids</taxon>
        <taxon>fabids</taxon>
        <taxon>Fabales</taxon>
        <taxon>Fabaceae</taxon>
        <taxon>Papilionoideae</taxon>
        <taxon>50 kb inversion clade</taxon>
        <taxon>NPAAA clade</taxon>
        <taxon>Hologalegina</taxon>
        <taxon>IRL clade</taxon>
        <taxon>Trifolieae</taxon>
        <taxon>Trifolium</taxon>
    </lineage>
</organism>
<accession>A0A2K3N442</accession>
<dbReference type="SUPFAM" id="SSF54637">
    <property type="entry name" value="Thioesterase/thiol ester dehydrase-isomerase"/>
    <property type="match status" value="1"/>
</dbReference>
<gene>
    <name evidence="2" type="ORF">L195_g020998</name>
</gene>
<dbReference type="STRING" id="57577.A0A2K3N442"/>
<dbReference type="Gene3D" id="3.10.129.10">
    <property type="entry name" value="Hotdog Thioesterase"/>
    <property type="match status" value="1"/>
</dbReference>
<protein>
    <submittedName>
        <fullName evidence="2">Acyl-coenzyme A thioesterase 8-like protein</fullName>
    </submittedName>
</protein>
<dbReference type="GO" id="GO:0006637">
    <property type="term" value="P:acyl-CoA metabolic process"/>
    <property type="evidence" value="ECO:0007669"/>
    <property type="project" value="InterPro"/>
</dbReference>
<dbReference type="EMBL" id="ASHM01015918">
    <property type="protein sequence ID" value="PNX97764.1"/>
    <property type="molecule type" value="Genomic_DNA"/>
</dbReference>
<dbReference type="ExpressionAtlas" id="A0A2K3N442">
    <property type="expression patterns" value="baseline"/>
</dbReference>
<dbReference type="GO" id="GO:0047617">
    <property type="term" value="F:fatty acyl-CoA hydrolase activity"/>
    <property type="evidence" value="ECO:0007669"/>
    <property type="project" value="InterPro"/>
</dbReference>
<proteinExistence type="predicted"/>
<dbReference type="InterPro" id="IPR029069">
    <property type="entry name" value="HotDog_dom_sf"/>
</dbReference>
<evidence type="ECO:0000313" key="2">
    <source>
        <dbReference type="EMBL" id="PNX97764.1"/>
    </source>
</evidence>
<sequence length="146" mass="16185">MFCGVISENNVNVQFSGLSNTVHNADVVALSKLTCLVLPREHLALLWPKSIWSAEKRPERRSAVENILQLEPLKVDTFQGITPPDAPNFGKVFGGQLVGQALAAASKSVDCLKLLHSMHAYFLRIGDLNSKHVKSLDFDDNDMLWK</sequence>
<comment type="caution">
    <text evidence="2">The sequence shown here is derived from an EMBL/GenBank/DDBJ whole genome shotgun (WGS) entry which is preliminary data.</text>
</comment>
<dbReference type="PANTHER" id="PTHR11066:SF65">
    <property type="entry name" value="ACYL-COA THIOESTERASE"/>
    <property type="match status" value="1"/>
</dbReference>
<evidence type="ECO:0000313" key="3">
    <source>
        <dbReference type="Proteomes" id="UP000236291"/>
    </source>
</evidence>
<dbReference type="Proteomes" id="UP000236291">
    <property type="component" value="Unassembled WGS sequence"/>
</dbReference>
<dbReference type="PANTHER" id="PTHR11066">
    <property type="entry name" value="ACYL-COA THIOESTERASE"/>
    <property type="match status" value="1"/>
</dbReference>
<dbReference type="InterPro" id="IPR003703">
    <property type="entry name" value="Acyl_CoA_thio"/>
</dbReference>
<dbReference type="AlphaFoldDB" id="A0A2K3N442"/>
<dbReference type="Pfam" id="PF13622">
    <property type="entry name" value="4HBT_3"/>
    <property type="match status" value="1"/>
</dbReference>